<dbReference type="EMBL" id="HBUF01667815">
    <property type="protein sequence ID" value="CAG6790012.1"/>
    <property type="molecule type" value="Transcribed_RNA"/>
</dbReference>
<dbReference type="EMBL" id="HBUF01005505">
    <property type="protein sequence ID" value="CAG6606884.1"/>
    <property type="molecule type" value="Transcribed_RNA"/>
</dbReference>
<dbReference type="GO" id="GO:1990050">
    <property type="term" value="F:phosphatidic acid transfer activity"/>
    <property type="evidence" value="ECO:0007669"/>
    <property type="project" value="TreeGrafter"/>
</dbReference>
<dbReference type="GO" id="GO:0045332">
    <property type="term" value="P:phospholipid translocation"/>
    <property type="evidence" value="ECO:0007669"/>
    <property type="project" value="TreeGrafter"/>
</dbReference>
<dbReference type="GO" id="GO:0005829">
    <property type="term" value="C:cytosol"/>
    <property type="evidence" value="ECO:0007669"/>
    <property type="project" value="TreeGrafter"/>
</dbReference>
<dbReference type="EMBL" id="HBUF01667816">
    <property type="protein sequence ID" value="CAG6790013.1"/>
    <property type="molecule type" value="Transcribed_RNA"/>
</dbReference>
<reference evidence="5" key="1">
    <citation type="submission" date="2021-05" db="EMBL/GenBank/DDBJ databases">
        <authorList>
            <person name="Alioto T."/>
            <person name="Alioto T."/>
            <person name="Gomez Garrido J."/>
        </authorList>
    </citation>
    <scope>NUCLEOTIDE SEQUENCE</scope>
</reference>
<evidence type="ECO:0000256" key="2">
    <source>
        <dbReference type="ARBA" id="ARBA00023157"/>
    </source>
</evidence>
<dbReference type="GO" id="GO:0005758">
    <property type="term" value="C:mitochondrial intermembrane space"/>
    <property type="evidence" value="ECO:0007669"/>
    <property type="project" value="TreeGrafter"/>
</dbReference>
<dbReference type="PANTHER" id="PTHR46403:SF1">
    <property type="entry name" value="TP53-REGULATED INHIBITOR OF APOPTOSIS 1"/>
    <property type="match status" value="1"/>
</dbReference>
<name>A0A8D8Y7F6_9HEMI</name>
<keyword evidence="2" id="KW-1015">Disulfide bond</keyword>
<organism evidence="5">
    <name type="scientific">Cacopsylla melanoneura</name>
    <dbReference type="NCBI Taxonomy" id="428564"/>
    <lineage>
        <taxon>Eukaryota</taxon>
        <taxon>Metazoa</taxon>
        <taxon>Ecdysozoa</taxon>
        <taxon>Arthropoda</taxon>
        <taxon>Hexapoda</taxon>
        <taxon>Insecta</taxon>
        <taxon>Pterygota</taxon>
        <taxon>Neoptera</taxon>
        <taxon>Paraneoptera</taxon>
        <taxon>Hemiptera</taxon>
        <taxon>Sternorrhyncha</taxon>
        <taxon>Psylloidea</taxon>
        <taxon>Psyllidae</taxon>
        <taxon>Psyllinae</taxon>
        <taxon>Cacopsylla</taxon>
    </lineage>
</organism>
<dbReference type="EMBL" id="HBUF01325575">
    <property type="protein sequence ID" value="CAG6695826.1"/>
    <property type="molecule type" value="Transcribed_RNA"/>
</dbReference>
<evidence type="ECO:0000256" key="4">
    <source>
        <dbReference type="SAM" id="MobiDB-lite"/>
    </source>
</evidence>
<dbReference type="EMBL" id="HBUF01005504">
    <property type="protein sequence ID" value="CAG6606883.1"/>
    <property type="molecule type" value="Transcribed_RNA"/>
</dbReference>
<dbReference type="GO" id="GO:0005634">
    <property type="term" value="C:nucleus"/>
    <property type="evidence" value="ECO:0007669"/>
    <property type="project" value="TreeGrafter"/>
</dbReference>
<evidence type="ECO:0000256" key="3">
    <source>
        <dbReference type="ARBA" id="ARBA00023706"/>
    </source>
</evidence>
<dbReference type="EMBL" id="HBUF01365913">
    <property type="protein sequence ID" value="CAG6723553.1"/>
    <property type="molecule type" value="Transcribed_RNA"/>
</dbReference>
<protein>
    <submittedName>
        <fullName evidence="5">TP53-regulated inhibitor of apoptosis 1</fullName>
    </submittedName>
</protein>
<feature type="compositionally biased region" description="Basic and acidic residues" evidence="4">
    <location>
        <begin position="10"/>
        <end position="24"/>
    </location>
</feature>
<evidence type="ECO:0000313" key="5">
    <source>
        <dbReference type="EMBL" id="CAG6723553.1"/>
    </source>
</evidence>
<feature type="region of interest" description="Disordered" evidence="4">
    <location>
        <begin position="1"/>
        <end position="27"/>
    </location>
</feature>
<dbReference type="PANTHER" id="PTHR46403">
    <property type="entry name" value="TP53-REGULATED INHIBITOR OF APOPTOSIS 1"/>
    <property type="match status" value="1"/>
</dbReference>
<proteinExistence type="inferred from homology"/>
<dbReference type="InterPro" id="IPR007918">
    <property type="entry name" value="MDM35_apoptosis"/>
</dbReference>
<dbReference type="EMBL" id="HBUF01325576">
    <property type="protein sequence ID" value="CAG6695827.1"/>
    <property type="molecule type" value="Transcribed_RNA"/>
</dbReference>
<dbReference type="AlphaFoldDB" id="A0A8D8Y7F6"/>
<comment type="catalytic activity">
    <reaction evidence="3">
        <text>a 1,2-diacyl-sn-glycero-3-phosphate(in) = a 1,2-diacyl-sn-glycero-3-phosphate(out)</text>
        <dbReference type="Rhea" id="RHEA:36435"/>
        <dbReference type="ChEBI" id="CHEBI:58608"/>
    </reaction>
</comment>
<dbReference type="EMBL" id="HBUF01365914">
    <property type="protein sequence ID" value="CAG6723554.1"/>
    <property type="molecule type" value="Transcribed_RNA"/>
</dbReference>
<evidence type="ECO:0000256" key="1">
    <source>
        <dbReference type="ARBA" id="ARBA00006196"/>
    </source>
</evidence>
<comment type="similarity">
    <text evidence="1">Belongs to the TRIAP1/MDM35 family.</text>
</comment>
<accession>A0A8D8Y7F6</accession>
<sequence length="102" mass="11797">MRNPFGGTPKSEDDSKNSKPEFGDKMNSVSKECTQLKHSYDECFQMWFTERFLKGDTDDSMCSSLLKVYQTCVHKAMREHQIDFSEVLKEHLHSADECKPPS</sequence>
<dbReference type="Pfam" id="PF05254">
    <property type="entry name" value="UPF0203"/>
    <property type="match status" value="1"/>
</dbReference>